<dbReference type="InterPro" id="IPR011705">
    <property type="entry name" value="BACK"/>
</dbReference>
<dbReference type="Gene3D" id="3.30.710.10">
    <property type="entry name" value="Potassium Channel Kv1.1, Chain A"/>
    <property type="match status" value="1"/>
</dbReference>
<dbReference type="PANTHER" id="PTHR24412">
    <property type="entry name" value="KELCH PROTEIN"/>
    <property type="match status" value="1"/>
</dbReference>
<protein>
    <recommendedName>
        <fullName evidence="3">BTB domain-containing protein</fullName>
    </recommendedName>
</protein>
<evidence type="ECO:0000313" key="5">
    <source>
        <dbReference type="Proteomes" id="UP000281553"/>
    </source>
</evidence>
<keyword evidence="1" id="KW-0880">Kelch repeat</keyword>
<keyword evidence="2" id="KW-0677">Repeat</keyword>
<keyword evidence="5" id="KW-1185">Reference proteome</keyword>
<feature type="domain" description="BTB" evidence="3">
    <location>
        <begin position="43"/>
        <end position="114"/>
    </location>
</feature>
<evidence type="ECO:0000313" key="4">
    <source>
        <dbReference type="EMBL" id="VDN15909.1"/>
    </source>
</evidence>
<dbReference type="SUPFAM" id="SSF54695">
    <property type="entry name" value="POZ domain"/>
    <property type="match status" value="1"/>
</dbReference>
<dbReference type="CDD" id="cd18186">
    <property type="entry name" value="BTB_POZ_ZBTB_KLHL-like"/>
    <property type="match status" value="1"/>
</dbReference>
<dbReference type="EMBL" id="UYRU01064033">
    <property type="protein sequence ID" value="VDN15909.1"/>
    <property type="molecule type" value="Genomic_DNA"/>
</dbReference>
<name>A0A3P7P6D2_DIBLA</name>
<proteinExistence type="predicted"/>
<dbReference type="Pfam" id="PF00651">
    <property type="entry name" value="BTB"/>
    <property type="match status" value="1"/>
</dbReference>
<organism evidence="4 5">
    <name type="scientific">Dibothriocephalus latus</name>
    <name type="common">Fish tapeworm</name>
    <name type="synonym">Diphyllobothrium latum</name>
    <dbReference type="NCBI Taxonomy" id="60516"/>
    <lineage>
        <taxon>Eukaryota</taxon>
        <taxon>Metazoa</taxon>
        <taxon>Spiralia</taxon>
        <taxon>Lophotrochozoa</taxon>
        <taxon>Platyhelminthes</taxon>
        <taxon>Cestoda</taxon>
        <taxon>Eucestoda</taxon>
        <taxon>Diphyllobothriidea</taxon>
        <taxon>Diphyllobothriidae</taxon>
        <taxon>Dibothriocephalus</taxon>
    </lineage>
</organism>
<dbReference type="InterPro" id="IPR011333">
    <property type="entry name" value="SKP1/BTB/POZ_sf"/>
</dbReference>
<dbReference type="PROSITE" id="PS50097">
    <property type="entry name" value="BTB"/>
    <property type="match status" value="1"/>
</dbReference>
<dbReference type="Pfam" id="PF07707">
    <property type="entry name" value="BACK"/>
    <property type="match status" value="1"/>
</dbReference>
<dbReference type="SMART" id="SM00875">
    <property type="entry name" value="BACK"/>
    <property type="match status" value="1"/>
</dbReference>
<evidence type="ECO:0000259" key="3">
    <source>
        <dbReference type="PROSITE" id="PS50097"/>
    </source>
</evidence>
<evidence type="ECO:0000256" key="1">
    <source>
        <dbReference type="ARBA" id="ARBA00022441"/>
    </source>
</evidence>
<accession>A0A3P7P6D2</accession>
<evidence type="ECO:0000256" key="2">
    <source>
        <dbReference type="ARBA" id="ARBA00022737"/>
    </source>
</evidence>
<reference evidence="4 5" key="1">
    <citation type="submission" date="2018-11" db="EMBL/GenBank/DDBJ databases">
        <authorList>
            <consortium name="Pathogen Informatics"/>
        </authorList>
    </citation>
    <scope>NUCLEOTIDE SEQUENCE [LARGE SCALE GENOMIC DNA]</scope>
</reference>
<dbReference type="Proteomes" id="UP000281553">
    <property type="component" value="Unassembled WGS sequence"/>
</dbReference>
<sequence length="354" mass="39846">MAGQQTQTFEDELALIRCLPEINNFRNKRTLTDLSIEVCNQRDSFMLFFDLQLQGNVLLHVHKVIIAARIVSLRNSLSGMPRKSNALIKWPTISPEVAKPLIEYVYTGQLKVDETHAAGLVLLSKQLSLPHVEVWVVSFLAAGINAGNIVNNWNFARTLQNDQLLNACVEHIKETFETTITSDFFLQLPADSVLSILRADDLKVANEERVFEAICLWVSPRGEVDKTRVVHAAEMMKEVRWNRVNPDFRYKLLENEGFWNANVECLRLLGRISGWFEGPSLRTGRQCPFNDNPRSAFGDICLVGTSATSDQSVLIQYDVDTSTSEQLEILSNRSRAAFVAIEGEFQAVSCLTAL</sequence>
<dbReference type="PANTHER" id="PTHR24412:SF489">
    <property type="entry name" value="RING FINGER DOMAIN AND KELCH REPEAT-CONTAINING PROTEIN DDB_G0271372"/>
    <property type="match status" value="1"/>
</dbReference>
<dbReference type="Gene3D" id="1.25.40.420">
    <property type="match status" value="1"/>
</dbReference>
<gene>
    <name evidence="4" type="ORF">DILT_LOCUS11740</name>
</gene>
<dbReference type="InterPro" id="IPR000210">
    <property type="entry name" value="BTB/POZ_dom"/>
</dbReference>
<dbReference type="OrthoDB" id="45365at2759"/>
<dbReference type="AlphaFoldDB" id="A0A3P7P6D2"/>